<dbReference type="RefSeq" id="WP_168569178.1">
    <property type="nucleotide sequence ID" value="NZ_CP051167.1"/>
</dbReference>
<dbReference type="InterPro" id="IPR036737">
    <property type="entry name" value="OmpA-like_sf"/>
</dbReference>
<keyword evidence="2" id="KW-0472">Membrane</keyword>
<evidence type="ECO:0000313" key="3">
    <source>
        <dbReference type="EMBL" id="QIZ71023.1"/>
    </source>
</evidence>
<feature type="coiled-coil region" evidence="1">
    <location>
        <begin position="54"/>
        <end position="116"/>
    </location>
</feature>
<gene>
    <name evidence="3" type="ORF">HCG48_10840</name>
</gene>
<evidence type="ECO:0000256" key="2">
    <source>
        <dbReference type="SAM" id="Phobius"/>
    </source>
</evidence>
<protein>
    <submittedName>
        <fullName evidence="3">Flagellar motor protein</fullName>
    </submittedName>
</protein>
<sequence length="281" mass="31202">MVRGRSRLEEIQEDFDIWPAFTDLMSNAFMILSFLLLLAIIKPLVSISSMRETEAALREQLVGLENSLDKQRDRAASAEQRIGILTQQNQALAARNQALNAQTEDLKGRLQEELETPKAPPIIVIRDTGSYRFESGSAQVPDALESYVRSQLVPQIEANAKQYQIDVVEIIGHTDGQPNESSASNLDRSLEQVARGNTAVSQLVPGSNADLGLMRSLAVVQILQNIQKNEKRLQGLEFRAYSAAQLVSPSGGFADINRNADETRRRIEIRFTRLGEVTSVQ</sequence>
<dbReference type="EMBL" id="CP051167">
    <property type="protein sequence ID" value="QIZ71023.1"/>
    <property type="molecule type" value="Genomic_DNA"/>
</dbReference>
<evidence type="ECO:0000313" key="4">
    <source>
        <dbReference type="Proteomes" id="UP000500857"/>
    </source>
</evidence>
<proteinExistence type="predicted"/>
<keyword evidence="2" id="KW-1133">Transmembrane helix</keyword>
<keyword evidence="2" id="KW-0812">Transmembrane</keyword>
<dbReference type="AlphaFoldDB" id="A0A6H1TZ26"/>
<keyword evidence="3" id="KW-0282">Flagellum</keyword>
<evidence type="ECO:0000256" key="1">
    <source>
        <dbReference type="SAM" id="Coils"/>
    </source>
</evidence>
<dbReference type="Gene3D" id="3.30.1330.60">
    <property type="entry name" value="OmpA-like domain"/>
    <property type="match status" value="1"/>
</dbReference>
<keyword evidence="1" id="KW-0175">Coiled coil</keyword>
<accession>A0A6H1TZ26</accession>
<keyword evidence="3" id="KW-0969">Cilium</keyword>
<reference evidence="3 4" key="1">
    <citation type="submission" date="2020-04" db="EMBL/GenBank/DDBJ databases">
        <authorList>
            <person name="Basu S."/>
            <person name="Maruthanayagam V."/>
            <person name="Chakraborty S."/>
            <person name="Pramanik A."/>
            <person name="Mukherjee J."/>
            <person name="Brink B."/>
        </authorList>
    </citation>
    <scope>NUCLEOTIDE SEQUENCE [LARGE SCALE GENOMIC DNA]</scope>
    <source>
        <strain evidence="3 4">AP17</strain>
    </source>
</reference>
<dbReference type="SUPFAM" id="SSF103088">
    <property type="entry name" value="OmpA-like"/>
    <property type="match status" value="1"/>
</dbReference>
<dbReference type="KEGG" id="oxy:HCG48_10840"/>
<organism evidence="3 4">
    <name type="scientific">Oxynema aestuarii AP17</name>
    <dbReference type="NCBI Taxonomy" id="2064643"/>
    <lineage>
        <taxon>Bacteria</taxon>
        <taxon>Bacillati</taxon>
        <taxon>Cyanobacteriota</taxon>
        <taxon>Cyanophyceae</taxon>
        <taxon>Oscillatoriophycideae</taxon>
        <taxon>Oscillatoriales</taxon>
        <taxon>Oscillatoriaceae</taxon>
        <taxon>Oxynema</taxon>
        <taxon>Oxynema aestuarii</taxon>
    </lineage>
</organism>
<name>A0A6H1TZ26_9CYAN</name>
<feature type="transmembrane region" description="Helical" evidence="2">
    <location>
        <begin position="20"/>
        <end position="41"/>
    </location>
</feature>
<keyword evidence="3" id="KW-0966">Cell projection</keyword>
<dbReference type="Proteomes" id="UP000500857">
    <property type="component" value="Chromosome"/>
</dbReference>
<keyword evidence="4" id="KW-1185">Reference proteome</keyword>